<feature type="region of interest" description="Disordered" evidence="1">
    <location>
        <begin position="43"/>
        <end position="98"/>
    </location>
</feature>
<evidence type="ECO:0000313" key="2">
    <source>
        <dbReference type="EMBL" id="CAL1603307.1"/>
    </source>
</evidence>
<keyword evidence="3" id="KW-1185">Reference proteome</keyword>
<feature type="compositionally biased region" description="Polar residues" evidence="1">
    <location>
        <begin position="43"/>
        <end position="57"/>
    </location>
</feature>
<evidence type="ECO:0000313" key="3">
    <source>
        <dbReference type="Proteomes" id="UP001497482"/>
    </source>
</evidence>
<name>A0AAV2LSM6_KNICA</name>
<proteinExistence type="predicted"/>
<organism evidence="2 3">
    <name type="scientific">Knipowitschia caucasica</name>
    <name type="common">Caucasian dwarf goby</name>
    <name type="synonym">Pomatoschistus caucasicus</name>
    <dbReference type="NCBI Taxonomy" id="637954"/>
    <lineage>
        <taxon>Eukaryota</taxon>
        <taxon>Metazoa</taxon>
        <taxon>Chordata</taxon>
        <taxon>Craniata</taxon>
        <taxon>Vertebrata</taxon>
        <taxon>Euteleostomi</taxon>
        <taxon>Actinopterygii</taxon>
        <taxon>Neopterygii</taxon>
        <taxon>Teleostei</taxon>
        <taxon>Neoteleostei</taxon>
        <taxon>Acanthomorphata</taxon>
        <taxon>Gobiaria</taxon>
        <taxon>Gobiiformes</taxon>
        <taxon>Gobioidei</taxon>
        <taxon>Gobiidae</taxon>
        <taxon>Gobiinae</taxon>
        <taxon>Knipowitschia</taxon>
    </lineage>
</organism>
<reference evidence="2 3" key="1">
    <citation type="submission" date="2024-04" db="EMBL/GenBank/DDBJ databases">
        <authorList>
            <person name="Waldvogel A.-M."/>
            <person name="Schoenle A."/>
        </authorList>
    </citation>
    <scope>NUCLEOTIDE SEQUENCE [LARGE SCALE GENOMIC DNA]</scope>
</reference>
<protein>
    <submittedName>
        <fullName evidence="2">Uncharacterized protein</fullName>
    </submittedName>
</protein>
<gene>
    <name evidence="2" type="ORF">KC01_LOCUS31001</name>
</gene>
<dbReference type="AlphaFoldDB" id="A0AAV2LSM6"/>
<dbReference type="EMBL" id="OZ035826">
    <property type="protein sequence ID" value="CAL1603307.1"/>
    <property type="molecule type" value="Genomic_DNA"/>
</dbReference>
<accession>A0AAV2LSM6</accession>
<sequence>MEQDTADQHSGAPKARRRARFYIEKSIEERETTVDFLIGREITLTSGHGNHPSSIVRTRSLPPRQRSQPWRPLCSRKEESGGGSGGGGHDKTASQPDVDSCWDRHVSLIYGPVKTELWTELRVQQGGR</sequence>
<evidence type="ECO:0000256" key="1">
    <source>
        <dbReference type="SAM" id="MobiDB-lite"/>
    </source>
</evidence>
<dbReference type="Proteomes" id="UP001497482">
    <property type="component" value="Chromosome 4"/>
</dbReference>